<keyword evidence="3" id="KW-1185">Reference proteome</keyword>
<evidence type="ECO:0000313" key="3">
    <source>
        <dbReference type="Proteomes" id="UP001642484"/>
    </source>
</evidence>
<dbReference type="Proteomes" id="UP001642484">
    <property type="component" value="Unassembled WGS sequence"/>
</dbReference>
<evidence type="ECO:0000256" key="1">
    <source>
        <dbReference type="SAM" id="MobiDB-lite"/>
    </source>
</evidence>
<proteinExistence type="predicted"/>
<sequence>MDPPQQLEQLLGGLHDWRDVQGVIKTVFQALCDVAHAQSHAVRELERRTAEMQEELMESLHRKADVSELRDARAQAEEEADSALEGQRRSSAEVQALRAGLGELHAAMEKQRAEVQQWRSGFEVGLAQVVADSSSEVRRLAERVDALQGGLEEKANSSQLKEIVREAWSKEEGHLGRLQKLCDSKDPLKD</sequence>
<feature type="region of interest" description="Disordered" evidence="1">
    <location>
        <begin position="62"/>
        <end position="89"/>
    </location>
</feature>
<name>A0ABP0ST19_9DINO</name>
<feature type="compositionally biased region" description="Basic and acidic residues" evidence="1">
    <location>
        <begin position="62"/>
        <end position="76"/>
    </location>
</feature>
<protein>
    <submittedName>
        <fullName evidence="2">Uncharacterized protein</fullName>
    </submittedName>
</protein>
<accession>A0ABP0ST19</accession>
<evidence type="ECO:0000313" key="2">
    <source>
        <dbReference type="EMBL" id="CAK9115366.1"/>
    </source>
</evidence>
<organism evidence="2 3">
    <name type="scientific">Durusdinium trenchii</name>
    <dbReference type="NCBI Taxonomy" id="1381693"/>
    <lineage>
        <taxon>Eukaryota</taxon>
        <taxon>Sar</taxon>
        <taxon>Alveolata</taxon>
        <taxon>Dinophyceae</taxon>
        <taxon>Suessiales</taxon>
        <taxon>Symbiodiniaceae</taxon>
        <taxon>Durusdinium</taxon>
    </lineage>
</organism>
<reference evidence="2 3" key="1">
    <citation type="submission" date="2024-02" db="EMBL/GenBank/DDBJ databases">
        <authorList>
            <person name="Chen Y."/>
            <person name="Shah S."/>
            <person name="Dougan E. K."/>
            <person name="Thang M."/>
            <person name="Chan C."/>
        </authorList>
    </citation>
    <scope>NUCLEOTIDE SEQUENCE [LARGE SCALE GENOMIC DNA]</scope>
</reference>
<gene>
    <name evidence="2" type="ORF">CCMP2556_LOCUS53319</name>
</gene>
<comment type="caution">
    <text evidence="2">The sequence shown here is derived from an EMBL/GenBank/DDBJ whole genome shotgun (WGS) entry which is preliminary data.</text>
</comment>
<dbReference type="EMBL" id="CAXAMN010028139">
    <property type="protein sequence ID" value="CAK9115366.1"/>
    <property type="molecule type" value="Genomic_DNA"/>
</dbReference>